<dbReference type="Gene3D" id="1.10.630.10">
    <property type="entry name" value="Cytochrome P450"/>
    <property type="match status" value="1"/>
</dbReference>
<keyword evidence="6 7" id="KW-0503">Monooxygenase</keyword>
<proteinExistence type="inferred from homology"/>
<reference evidence="7 8" key="1">
    <citation type="submission" date="2015-09" db="EMBL/GenBank/DDBJ databases">
        <title>Genome sequence, genome mining and natural product profiling of a biocontrol bacterium Streptomyces malaysiensis F913.</title>
        <authorList>
            <person name="Xu Y."/>
            <person name="Wei J."/>
            <person name="Xie J."/>
            <person name="Li T."/>
            <person name="Zhou Z."/>
        </authorList>
    </citation>
    <scope>NUCLEOTIDE SEQUENCE [LARGE SCALE GENOMIC DNA]</scope>
    <source>
        <strain evidence="7 8">F913</strain>
    </source>
</reference>
<dbReference type="GO" id="GO:0004497">
    <property type="term" value="F:monooxygenase activity"/>
    <property type="evidence" value="ECO:0007669"/>
    <property type="project" value="UniProtKB-KW"/>
</dbReference>
<dbReference type="InterPro" id="IPR002397">
    <property type="entry name" value="Cyt_P450_B"/>
</dbReference>
<evidence type="ECO:0000256" key="4">
    <source>
        <dbReference type="ARBA" id="ARBA00023002"/>
    </source>
</evidence>
<comment type="similarity">
    <text evidence="1">Belongs to the cytochrome P450 family.</text>
</comment>
<dbReference type="EMBL" id="LJIW01000001">
    <property type="protein sequence ID" value="PNG97202.1"/>
    <property type="molecule type" value="Genomic_DNA"/>
</dbReference>
<keyword evidence="3" id="KW-0479">Metal-binding</keyword>
<dbReference type="InterPro" id="IPR001128">
    <property type="entry name" value="Cyt_P450"/>
</dbReference>
<dbReference type="InterPro" id="IPR036396">
    <property type="entry name" value="Cyt_P450_sf"/>
</dbReference>
<evidence type="ECO:0000313" key="7">
    <source>
        <dbReference type="EMBL" id="PNG97202.1"/>
    </source>
</evidence>
<evidence type="ECO:0000256" key="2">
    <source>
        <dbReference type="ARBA" id="ARBA00022617"/>
    </source>
</evidence>
<dbReference type="PANTHER" id="PTHR46696:SF1">
    <property type="entry name" value="CYTOCHROME P450 YJIB-RELATED"/>
    <property type="match status" value="1"/>
</dbReference>
<dbReference type="PANTHER" id="PTHR46696">
    <property type="entry name" value="P450, PUTATIVE (EUROFUNG)-RELATED"/>
    <property type="match status" value="1"/>
</dbReference>
<protein>
    <submittedName>
        <fullName evidence="7">Cytochrome P450 monooxygenase PikC</fullName>
    </submittedName>
</protein>
<accession>A0A2J7ZA97</accession>
<dbReference type="FunFam" id="1.10.630.10:FF:000018">
    <property type="entry name" value="Cytochrome P450 monooxygenase"/>
    <property type="match status" value="1"/>
</dbReference>
<comment type="caution">
    <text evidence="7">The sequence shown here is derived from an EMBL/GenBank/DDBJ whole genome shotgun (WGS) entry which is preliminary data.</text>
</comment>
<dbReference type="GO" id="GO:0016705">
    <property type="term" value="F:oxidoreductase activity, acting on paired donors, with incorporation or reduction of molecular oxygen"/>
    <property type="evidence" value="ECO:0007669"/>
    <property type="project" value="InterPro"/>
</dbReference>
<dbReference type="Pfam" id="PF00067">
    <property type="entry name" value="p450"/>
    <property type="match status" value="1"/>
</dbReference>
<evidence type="ECO:0000256" key="6">
    <source>
        <dbReference type="ARBA" id="ARBA00023033"/>
    </source>
</evidence>
<dbReference type="PRINTS" id="PR00359">
    <property type="entry name" value="BP450"/>
</dbReference>
<sequence length="398" mass="43908">MPGLPEGHLPQPFDAAFLDNPYPGYAQLRDESAVHQVALSDGSPIWLVLREEDVRAGLTDPRLSVNKAHSGTGYKGFSLPPALDANLLNIDPEDHQRLRRLVSKAFTARRVENLRGSVRAAVDRLADDLAGQGGEDLVSTFSLPLPLMVIGDLLAVPEADRRRFSTWVSNMLTPESPRQIKEAVENIHTFLLDLVAARRDALGDDMLSALIAVRDEGDQLTENELVSLAFLLLMAGSENAQHLISAGLVTLLQHPEQVAELRADPGLLPEAVEELLRFAHPNQMAIRRFPIEPIEIGGTQIPAGATVMLCLASAHRDPKRYPSPDEFDIHREDKAHLALGQGMHYCLGAPLARMEIQIALHTLLHRFPQLDLAVPPQQLQWRTSFRSRALKAVPVTLR</sequence>
<dbReference type="SUPFAM" id="SSF48264">
    <property type="entry name" value="Cytochrome P450"/>
    <property type="match status" value="1"/>
</dbReference>
<evidence type="ECO:0000256" key="5">
    <source>
        <dbReference type="ARBA" id="ARBA00023004"/>
    </source>
</evidence>
<keyword evidence="4" id="KW-0560">Oxidoreductase</keyword>
<evidence type="ECO:0000256" key="3">
    <source>
        <dbReference type="ARBA" id="ARBA00022723"/>
    </source>
</evidence>
<keyword evidence="2" id="KW-0349">Heme</keyword>
<dbReference type="GO" id="GO:0005506">
    <property type="term" value="F:iron ion binding"/>
    <property type="evidence" value="ECO:0007669"/>
    <property type="project" value="InterPro"/>
</dbReference>
<dbReference type="GO" id="GO:0020037">
    <property type="term" value="F:heme binding"/>
    <property type="evidence" value="ECO:0007669"/>
    <property type="project" value="InterPro"/>
</dbReference>
<evidence type="ECO:0000313" key="8">
    <source>
        <dbReference type="Proteomes" id="UP000236520"/>
    </source>
</evidence>
<dbReference type="CDD" id="cd11029">
    <property type="entry name" value="CYP107-like"/>
    <property type="match status" value="1"/>
</dbReference>
<dbReference type="AlphaFoldDB" id="A0A2J7ZA97"/>
<dbReference type="RefSeq" id="WP_102934583.1">
    <property type="nucleotide sequence ID" value="NZ_LJIW01000001.1"/>
</dbReference>
<evidence type="ECO:0000256" key="1">
    <source>
        <dbReference type="ARBA" id="ARBA00010617"/>
    </source>
</evidence>
<keyword evidence="8" id="KW-1185">Reference proteome</keyword>
<keyword evidence="5" id="KW-0408">Iron</keyword>
<name>A0A2J7ZA97_STRMQ</name>
<organism evidence="7 8">
    <name type="scientific">Streptomyces malaysiensis</name>
    <dbReference type="NCBI Taxonomy" id="92644"/>
    <lineage>
        <taxon>Bacteria</taxon>
        <taxon>Bacillati</taxon>
        <taxon>Actinomycetota</taxon>
        <taxon>Actinomycetes</taxon>
        <taxon>Kitasatosporales</taxon>
        <taxon>Streptomycetaceae</taxon>
        <taxon>Streptomyces</taxon>
        <taxon>Streptomyces violaceusniger group</taxon>
    </lineage>
</organism>
<gene>
    <name evidence="7" type="ORF">SMF913_13227</name>
</gene>
<dbReference type="Proteomes" id="UP000236520">
    <property type="component" value="Unassembled WGS sequence"/>
</dbReference>